<feature type="DNA-binding region" description="H-T-H motif" evidence="4">
    <location>
        <begin position="30"/>
        <end position="49"/>
    </location>
</feature>
<organism evidence="6 7">
    <name type="scientific">Mycobacterium shigaense</name>
    <dbReference type="NCBI Taxonomy" id="722731"/>
    <lineage>
        <taxon>Bacteria</taxon>
        <taxon>Bacillati</taxon>
        <taxon>Actinomycetota</taxon>
        <taxon>Actinomycetes</taxon>
        <taxon>Mycobacteriales</taxon>
        <taxon>Mycobacteriaceae</taxon>
        <taxon>Mycobacterium</taxon>
        <taxon>Mycobacterium simiae complex</taxon>
    </lineage>
</organism>
<dbReference type="SUPFAM" id="SSF48498">
    <property type="entry name" value="Tetracyclin repressor-like, C-terminal domain"/>
    <property type="match status" value="1"/>
</dbReference>
<evidence type="ECO:0000256" key="4">
    <source>
        <dbReference type="PROSITE-ProRule" id="PRU00335"/>
    </source>
</evidence>
<evidence type="ECO:0000256" key="2">
    <source>
        <dbReference type="ARBA" id="ARBA00023125"/>
    </source>
</evidence>
<dbReference type="PANTHER" id="PTHR47506">
    <property type="entry name" value="TRANSCRIPTIONAL REGULATORY PROTEIN"/>
    <property type="match status" value="1"/>
</dbReference>
<evidence type="ECO:0000256" key="1">
    <source>
        <dbReference type="ARBA" id="ARBA00023015"/>
    </source>
</evidence>
<dbReference type="GO" id="GO:0003677">
    <property type="term" value="F:DNA binding"/>
    <property type="evidence" value="ECO:0007669"/>
    <property type="project" value="UniProtKB-UniRule"/>
</dbReference>
<dbReference type="InterPro" id="IPR036271">
    <property type="entry name" value="Tet_transcr_reg_TetR-rel_C_sf"/>
</dbReference>
<evidence type="ECO:0000313" key="7">
    <source>
        <dbReference type="Proteomes" id="UP000217736"/>
    </source>
</evidence>
<dbReference type="PROSITE" id="PS50977">
    <property type="entry name" value="HTH_TETR_2"/>
    <property type="match status" value="1"/>
</dbReference>
<reference evidence="7" key="1">
    <citation type="submission" date="2017-06" db="EMBL/GenBank/DDBJ databases">
        <title>Complete Genome Sequence of Mycobacterium shigaense.</title>
        <authorList>
            <person name="Fukano H."/>
            <person name="Yoshida M."/>
            <person name="Kazumi Y."/>
            <person name="Ogura Y."/>
            <person name="Mitarai S."/>
            <person name="Hayashi T."/>
            <person name="Hoshino Y."/>
        </authorList>
    </citation>
    <scope>NUCLEOTIDE SEQUENCE [LARGE SCALE GENOMIC DNA]</scope>
    <source>
        <strain evidence="7">UN-152</strain>
    </source>
</reference>
<gene>
    <name evidence="6" type="ORF">MSG_04922</name>
</gene>
<dbReference type="PANTHER" id="PTHR47506:SF1">
    <property type="entry name" value="HTH-TYPE TRANSCRIPTIONAL REGULATOR YJDC"/>
    <property type="match status" value="1"/>
</dbReference>
<dbReference type="Proteomes" id="UP000217736">
    <property type="component" value="Chromosome"/>
</dbReference>
<proteinExistence type="predicted"/>
<dbReference type="Pfam" id="PF16925">
    <property type="entry name" value="TetR_C_13"/>
    <property type="match status" value="1"/>
</dbReference>
<keyword evidence="3" id="KW-0804">Transcription</keyword>
<dbReference type="InterPro" id="IPR001647">
    <property type="entry name" value="HTH_TetR"/>
</dbReference>
<dbReference type="EMBL" id="AP018164">
    <property type="protein sequence ID" value="BAX95028.1"/>
    <property type="molecule type" value="Genomic_DNA"/>
</dbReference>
<dbReference type="KEGG" id="mshg:MSG_04922"/>
<dbReference type="Pfam" id="PF00440">
    <property type="entry name" value="TetR_N"/>
    <property type="match status" value="1"/>
</dbReference>
<evidence type="ECO:0000313" key="6">
    <source>
        <dbReference type="EMBL" id="BAX95028.1"/>
    </source>
</evidence>
<keyword evidence="1" id="KW-0805">Transcription regulation</keyword>
<keyword evidence="2 4" id="KW-0238">DNA-binding</keyword>
<evidence type="ECO:0000256" key="3">
    <source>
        <dbReference type="ARBA" id="ARBA00023163"/>
    </source>
</evidence>
<protein>
    <submittedName>
        <fullName evidence="6">TetR family transcriptional regulator</fullName>
    </submittedName>
</protein>
<dbReference type="SUPFAM" id="SSF46689">
    <property type="entry name" value="Homeodomain-like"/>
    <property type="match status" value="1"/>
</dbReference>
<sequence>MWEVGRPSVKDQLVERTLGVWLARGFEGASVNDLVTAASVPKGSFYNHFPSKEDFAIAHVDRYVGTLDLDGLADAELSGLTAVRRHFERLVARRDPADLSGCLLSTFSTGISPEYAGLIAAVRAGFDQWTDALTGALSRARDSGEIPSDRDPAEVAAALVDAFQGALARARVYGHSGPLDLFFVTALGALTGAS</sequence>
<dbReference type="InterPro" id="IPR011075">
    <property type="entry name" value="TetR_C"/>
</dbReference>
<evidence type="ECO:0000259" key="5">
    <source>
        <dbReference type="PROSITE" id="PS50977"/>
    </source>
</evidence>
<accession>A0A1Z4EQ08</accession>
<feature type="domain" description="HTH tetR-type" evidence="5">
    <location>
        <begin position="7"/>
        <end position="67"/>
    </location>
</feature>
<dbReference type="Gene3D" id="1.10.357.10">
    <property type="entry name" value="Tetracycline Repressor, domain 2"/>
    <property type="match status" value="1"/>
</dbReference>
<keyword evidence="7" id="KW-1185">Reference proteome</keyword>
<dbReference type="AlphaFoldDB" id="A0A1Z4EQ08"/>
<dbReference type="InterPro" id="IPR009057">
    <property type="entry name" value="Homeodomain-like_sf"/>
</dbReference>
<name>A0A1Z4EQ08_9MYCO</name>